<keyword evidence="2" id="KW-0732">Signal</keyword>
<dbReference type="EC" id="5.6.2.3" evidence="1"/>
<accession>A0AAD8MB01</accession>
<comment type="caution">
    <text evidence="4">The sequence shown here is derived from an EMBL/GenBank/DDBJ whole genome shotgun (WGS) entry which is preliminary data.</text>
</comment>
<keyword evidence="1" id="KW-0547">Nucleotide-binding</keyword>
<feature type="chain" id="PRO_5041918999" description="ATP-dependent DNA helicase" evidence="2">
    <location>
        <begin position="26"/>
        <end position="179"/>
    </location>
</feature>
<name>A0AAD8MB01_9APIA</name>
<dbReference type="EMBL" id="JAUIZM010000009">
    <property type="protein sequence ID" value="KAK1365478.1"/>
    <property type="molecule type" value="Genomic_DNA"/>
</dbReference>
<keyword evidence="1" id="KW-0378">Hydrolase</keyword>
<keyword evidence="1" id="KW-0227">DNA damage</keyword>
<keyword evidence="1" id="KW-0347">Helicase</keyword>
<dbReference type="Proteomes" id="UP001237642">
    <property type="component" value="Unassembled WGS sequence"/>
</dbReference>
<comment type="cofactor">
    <cofactor evidence="1">
        <name>Mg(2+)</name>
        <dbReference type="ChEBI" id="CHEBI:18420"/>
    </cofactor>
</comment>
<dbReference type="GO" id="GO:0000723">
    <property type="term" value="P:telomere maintenance"/>
    <property type="evidence" value="ECO:0007669"/>
    <property type="project" value="InterPro"/>
</dbReference>
<sequence>MPFGGLTVLLGGDFWQILLVVAGEGREVIGVASVSKSYLWRECTVFHLWQNMCIEPNVPPVTLDGKAVSFKDWVLSLGDGLAPTYALDEDIEPCWVEIPKEVHVDYSGDPIKAIVDKIYPDLQHNHGDAEYLRGRAILMPLNEVTSPTGLRIVCANEDETWIGYTKNIVYREIFNDIQY</sequence>
<feature type="signal peptide" evidence="2">
    <location>
        <begin position="1"/>
        <end position="25"/>
    </location>
</feature>
<dbReference type="Pfam" id="PF05970">
    <property type="entry name" value="PIF1"/>
    <property type="match status" value="1"/>
</dbReference>
<dbReference type="InterPro" id="IPR010285">
    <property type="entry name" value="DNA_helicase_pif1-like_DEAD"/>
</dbReference>
<protein>
    <recommendedName>
        <fullName evidence="1">ATP-dependent DNA helicase</fullName>
        <ecNumber evidence="1">5.6.2.3</ecNumber>
    </recommendedName>
</protein>
<dbReference type="GO" id="GO:0016787">
    <property type="term" value="F:hydrolase activity"/>
    <property type="evidence" value="ECO:0007669"/>
    <property type="project" value="UniProtKB-KW"/>
</dbReference>
<evidence type="ECO:0000256" key="2">
    <source>
        <dbReference type="SAM" id="SignalP"/>
    </source>
</evidence>
<evidence type="ECO:0000259" key="3">
    <source>
        <dbReference type="Pfam" id="PF05970"/>
    </source>
</evidence>
<dbReference type="AlphaFoldDB" id="A0AAD8MB01"/>
<keyword evidence="5" id="KW-1185">Reference proteome</keyword>
<dbReference type="GO" id="GO:0006310">
    <property type="term" value="P:DNA recombination"/>
    <property type="evidence" value="ECO:0007669"/>
    <property type="project" value="UniProtKB-KW"/>
</dbReference>
<gene>
    <name evidence="4" type="ORF">POM88_041039</name>
</gene>
<comment type="similarity">
    <text evidence="1">Belongs to the helicase family.</text>
</comment>
<evidence type="ECO:0000313" key="5">
    <source>
        <dbReference type="Proteomes" id="UP001237642"/>
    </source>
</evidence>
<evidence type="ECO:0000313" key="4">
    <source>
        <dbReference type="EMBL" id="KAK1365478.1"/>
    </source>
</evidence>
<keyword evidence="1" id="KW-0233">DNA recombination</keyword>
<dbReference type="PANTHER" id="PTHR10492">
    <property type="match status" value="1"/>
</dbReference>
<reference evidence="4" key="1">
    <citation type="submission" date="2023-02" db="EMBL/GenBank/DDBJ databases">
        <title>Genome of toxic invasive species Heracleum sosnowskyi carries increased number of genes despite the absence of recent whole-genome duplications.</title>
        <authorList>
            <person name="Schelkunov M."/>
            <person name="Shtratnikova V."/>
            <person name="Makarenko M."/>
            <person name="Klepikova A."/>
            <person name="Omelchenko D."/>
            <person name="Novikova G."/>
            <person name="Obukhova E."/>
            <person name="Bogdanov V."/>
            <person name="Penin A."/>
            <person name="Logacheva M."/>
        </authorList>
    </citation>
    <scope>NUCLEOTIDE SEQUENCE</scope>
    <source>
        <strain evidence="4">Hsosn_3</strain>
        <tissue evidence="4">Leaf</tissue>
    </source>
</reference>
<feature type="domain" description="DNA helicase Pif1-like DEAD-box helicase" evidence="3">
    <location>
        <begin position="2"/>
        <end position="82"/>
    </location>
</feature>
<keyword evidence="1" id="KW-0234">DNA repair</keyword>
<keyword evidence="1" id="KW-0067">ATP-binding</keyword>
<reference evidence="4" key="2">
    <citation type="submission" date="2023-05" db="EMBL/GenBank/DDBJ databases">
        <authorList>
            <person name="Schelkunov M.I."/>
        </authorList>
    </citation>
    <scope>NUCLEOTIDE SEQUENCE</scope>
    <source>
        <strain evidence="4">Hsosn_3</strain>
        <tissue evidence="4">Leaf</tissue>
    </source>
</reference>
<dbReference type="GO" id="GO:0005524">
    <property type="term" value="F:ATP binding"/>
    <property type="evidence" value="ECO:0007669"/>
    <property type="project" value="UniProtKB-KW"/>
</dbReference>
<dbReference type="PANTHER" id="PTHR10492:SF90">
    <property type="entry name" value="ATP-DEPENDENT DNA HELICASE"/>
    <property type="match status" value="1"/>
</dbReference>
<proteinExistence type="inferred from homology"/>
<organism evidence="4 5">
    <name type="scientific">Heracleum sosnowskyi</name>
    <dbReference type="NCBI Taxonomy" id="360622"/>
    <lineage>
        <taxon>Eukaryota</taxon>
        <taxon>Viridiplantae</taxon>
        <taxon>Streptophyta</taxon>
        <taxon>Embryophyta</taxon>
        <taxon>Tracheophyta</taxon>
        <taxon>Spermatophyta</taxon>
        <taxon>Magnoliopsida</taxon>
        <taxon>eudicotyledons</taxon>
        <taxon>Gunneridae</taxon>
        <taxon>Pentapetalae</taxon>
        <taxon>asterids</taxon>
        <taxon>campanulids</taxon>
        <taxon>Apiales</taxon>
        <taxon>Apiaceae</taxon>
        <taxon>Apioideae</taxon>
        <taxon>apioid superclade</taxon>
        <taxon>Tordylieae</taxon>
        <taxon>Tordyliinae</taxon>
        <taxon>Heracleum</taxon>
    </lineage>
</organism>
<comment type="catalytic activity">
    <reaction evidence="1">
        <text>ATP + H2O = ADP + phosphate + H(+)</text>
        <dbReference type="Rhea" id="RHEA:13065"/>
        <dbReference type="ChEBI" id="CHEBI:15377"/>
        <dbReference type="ChEBI" id="CHEBI:15378"/>
        <dbReference type="ChEBI" id="CHEBI:30616"/>
        <dbReference type="ChEBI" id="CHEBI:43474"/>
        <dbReference type="ChEBI" id="CHEBI:456216"/>
        <dbReference type="EC" id="5.6.2.3"/>
    </reaction>
</comment>
<dbReference type="GO" id="GO:0043139">
    <property type="term" value="F:5'-3' DNA helicase activity"/>
    <property type="evidence" value="ECO:0007669"/>
    <property type="project" value="UniProtKB-EC"/>
</dbReference>
<evidence type="ECO:0000256" key="1">
    <source>
        <dbReference type="RuleBase" id="RU363044"/>
    </source>
</evidence>
<dbReference type="GO" id="GO:0006281">
    <property type="term" value="P:DNA repair"/>
    <property type="evidence" value="ECO:0007669"/>
    <property type="project" value="UniProtKB-KW"/>
</dbReference>